<dbReference type="AlphaFoldDB" id="A0A3A2Z3J6"/>
<dbReference type="Pfam" id="PF24319">
    <property type="entry name" value="DUF7491"/>
    <property type="match status" value="1"/>
</dbReference>
<sequence>FDSRLAELDQTSHAKDGRLQDLTQETSMLRSQVSLKDRKLQDLEAKMLKSDQDLDVKLANTSKGLDQSRKQVKELVDENRSIRQQISDLSATSTGYEEMLRRKD</sequence>
<protein>
    <submittedName>
        <fullName evidence="4">Heavy chain</fullName>
    </submittedName>
</protein>
<keyword evidence="1" id="KW-0175">Coiled coil</keyword>
<feature type="region of interest" description="Disordered" evidence="2">
    <location>
        <begin position="1"/>
        <end position="25"/>
    </location>
</feature>
<feature type="non-terminal residue" evidence="4">
    <location>
        <position position="1"/>
    </location>
</feature>
<dbReference type="Proteomes" id="UP000266188">
    <property type="component" value="Unassembled WGS sequence"/>
</dbReference>
<accession>A0A3A2Z3J6</accession>
<evidence type="ECO:0000256" key="1">
    <source>
        <dbReference type="SAM" id="Coils"/>
    </source>
</evidence>
<comment type="caution">
    <text evidence="4">The sequence shown here is derived from an EMBL/GenBank/DDBJ whole genome shotgun (WGS) entry which is preliminary data.</text>
</comment>
<reference evidence="5" key="1">
    <citation type="submission" date="2017-02" db="EMBL/GenBank/DDBJ databases">
        <authorList>
            <person name="Tafer H."/>
            <person name="Lopandic K."/>
        </authorList>
    </citation>
    <scope>NUCLEOTIDE SEQUENCE [LARGE SCALE GENOMIC DNA]</scope>
    <source>
        <strain evidence="5">CBS 366.77</strain>
    </source>
</reference>
<feature type="non-terminal residue" evidence="4">
    <location>
        <position position="104"/>
    </location>
</feature>
<evidence type="ECO:0000256" key="2">
    <source>
        <dbReference type="SAM" id="MobiDB-lite"/>
    </source>
</evidence>
<name>A0A3A2Z3J6_9EURO</name>
<proteinExistence type="predicted"/>
<evidence type="ECO:0000259" key="3">
    <source>
        <dbReference type="Pfam" id="PF24319"/>
    </source>
</evidence>
<dbReference type="InterPro" id="IPR055914">
    <property type="entry name" value="DUF7491"/>
</dbReference>
<dbReference type="STRING" id="2070753.A0A3A2Z3J6"/>
<evidence type="ECO:0000313" key="4">
    <source>
        <dbReference type="EMBL" id="RJE16773.1"/>
    </source>
</evidence>
<feature type="domain" description="DUF7491" evidence="3">
    <location>
        <begin position="71"/>
        <end position="104"/>
    </location>
</feature>
<dbReference type="OrthoDB" id="6108017at2759"/>
<feature type="compositionally biased region" description="Basic and acidic residues" evidence="2">
    <location>
        <begin position="1"/>
        <end position="19"/>
    </location>
</feature>
<evidence type="ECO:0000313" key="5">
    <source>
        <dbReference type="Proteomes" id="UP000266188"/>
    </source>
</evidence>
<feature type="coiled-coil region" evidence="1">
    <location>
        <begin position="58"/>
        <end position="92"/>
    </location>
</feature>
<dbReference type="EMBL" id="MVGC01002746">
    <property type="protein sequence ID" value="RJE16773.1"/>
    <property type="molecule type" value="Genomic_DNA"/>
</dbReference>
<organism evidence="4 5">
    <name type="scientific">Aspergillus sclerotialis</name>
    <dbReference type="NCBI Taxonomy" id="2070753"/>
    <lineage>
        <taxon>Eukaryota</taxon>
        <taxon>Fungi</taxon>
        <taxon>Dikarya</taxon>
        <taxon>Ascomycota</taxon>
        <taxon>Pezizomycotina</taxon>
        <taxon>Eurotiomycetes</taxon>
        <taxon>Eurotiomycetidae</taxon>
        <taxon>Eurotiales</taxon>
        <taxon>Aspergillaceae</taxon>
        <taxon>Aspergillus</taxon>
        <taxon>Aspergillus subgen. Polypaecilum</taxon>
    </lineage>
</organism>
<keyword evidence="5" id="KW-1185">Reference proteome</keyword>
<gene>
    <name evidence="4" type="ORF">PHISCL_10890</name>
</gene>